<dbReference type="Proteomes" id="UP000078576">
    <property type="component" value="Unassembled WGS sequence"/>
</dbReference>
<gene>
    <name evidence="3" type="ORF">VP1G_11493</name>
</gene>
<protein>
    <submittedName>
        <fullName evidence="3">Uncharacterized protein</fullName>
    </submittedName>
</protein>
<accession>A0A194VGU8</accession>
<keyword evidence="2" id="KW-1133">Transmembrane helix</keyword>
<evidence type="ECO:0000313" key="4">
    <source>
        <dbReference type="Proteomes" id="UP000078576"/>
    </source>
</evidence>
<dbReference type="AlphaFoldDB" id="A0A194VGU8"/>
<evidence type="ECO:0000256" key="1">
    <source>
        <dbReference type="SAM" id="MobiDB-lite"/>
    </source>
</evidence>
<feature type="compositionally biased region" description="Low complexity" evidence="1">
    <location>
        <begin position="259"/>
        <end position="270"/>
    </location>
</feature>
<sequence length="848" mass="89503">MSPTESKQSHARRIISWRHTIFTLILMLLLFPFIIIFLRISPSNRPSFFNTPQIVTHINKLTANPSYITEIGRPPSLGNTIKVVLDLDDIPTIPVIIRAIEGLWLLLAAVDQFPATLLSLVCVFFNALPAWISPRNPAGRPPAAAAGADGMSPAAGGGGGGGGAIPGIGGGGGPGGGGGAPAGPAGLAASGIGGGGGGPAGSGEAVVSGAGAGGGGGAAMGELWAGEAADLSPIADSGRGGPMVPNRMEAKAAAPWPGLSSSSESSSSLSLSLPQSSLSARFRMNGLGGSAGVTLMRWKGLVDSAGGGGATGASAGGGGGGAATGDDAAGDSDDWDIILYRLDLGTSGGKLGLLLLGIRKGCLLLALFLFLLELALSYLLLKGLETGFSSLALLRKVIFLLRCLLSGVSLSLLLFLQALLFKTLLFFRAPGSTVILFRCSLPAGRRWWRLLALSLGGDWRRHAHLLIEASLTLRISAGILLLGLSTLTLHTLGSSLTRLGRSLDTEGSETLSHALFSLLFDKRGSLLWCLVRRVRSSRSRRRRARRRSWALGVSRRRSLTGVGWLAGSRWLSAAILVSDTRRPALPLEIKDEISDLVFHTEGIFPSALLMLIGGSLSTIFQSILDTLGEFTNTIFHVTNHALVVFLLGPDLEVLFFQALWRIDIITAGLDLLARECCSALLHHGLRSGLKSVRLCNGATRTSANNVTGTTWVGLGVLQAEQFKTRVSNGLLSLPDLRRELGNLVREILELPLEGTSLCVRVSAEILRVRVVINIFLDPANTTIELVSFTAISPIENVVFFYVLLILEIHSIQNDLLLPDLPAQLIKTHLLTQETPDGEMRCPQSYDEH</sequence>
<organism evidence="3 4">
    <name type="scientific">Cytospora mali</name>
    <name type="common">Apple Valsa canker fungus</name>
    <name type="synonym">Valsa mali</name>
    <dbReference type="NCBI Taxonomy" id="578113"/>
    <lineage>
        <taxon>Eukaryota</taxon>
        <taxon>Fungi</taxon>
        <taxon>Dikarya</taxon>
        <taxon>Ascomycota</taxon>
        <taxon>Pezizomycotina</taxon>
        <taxon>Sordariomycetes</taxon>
        <taxon>Sordariomycetidae</taxon>
        <taxon>Diaporthales</taxon>
        <taxon>Cytosporaceae</taxon>
        <taxon>Cytospora</taxon>
    </lineage>
</organism>
<feature type="transmembrane region" description="Helical" evidence="2">
    <location>
        <begin position="399"/>
        <end position="421"/>
    </location>
</feature>
<feature type="transmembrane region" description="Helical" evidence="2">
    <location>
        <begin position="21"/>
        <end position="40"/>
    </location>
</feature>
<feature type="region of interest" description="Disordered" evidence="1">
    <location>
        <begin position="251"/>
        <end position="270"/>
    </location>
</feature>
<name>A0A194VGU8_CYTMA</name>
<keyword evidence="4" id="KW-1185">Reference proteome</keyword>
<proteinExistence type="predicted"/>
<reference evidence="4" key="1">
    <citation type="submission" date="2014-12" db="EMBL/GenBank/DDBJ databases">
        <title>Genome Sequence of Valsa Canker Pathogens Uncovers a Specific Adaption of Colonization on Woody Bark.</title>
        <authorList>
            <person name="Yin Z."/>
            <person name="Liu H."/>
            <person name="Gao X."/>
            <person name="Li Z."/>
            <person name="Song N."/>
            <person name="Ke X."/>
            <person name="Dai Q."/>
            <person name="Wu Y."/>
            <person name="Sun Y."/>
            <person name="Xu J.-R."/>
            <person name="Kang Z.K."/>
            <person name="Wang L."/>
            <person name="Huang L."/>
        </authorList>
    </citation>
    <scope>NUCLEOTIDE SEQUENCE [LARGE SCALE GENOMIC DNA]</scope>
    <source>
        <strain evidence="4">SXYL134</strain>
    </source>
</reference>
<keyword evidence="2" id="KW-0812">Transmembrane</keyword>
<keyword evidence="2" id="KW-0472">Membrane</keyword>
<evidence type="ECO:0000313" key="3">
    <source>
        <dbReference type="EMBL" id="KUI63242.1"/>
    </source>
</evidence>
<feature type="transmembrane region" description="Helical" evidence="2">
    <location>
        <begin position="361"/>
        <end position="379"/>
    </location>
</feature>
<dbReference type="EMBL" id="KN714878">
    <property type="protein sequence ID" value="KUI63242.1"/>
    <property type="molecule type" value="Genomic_DNA"/>
</dbReference>
<evidence type="ECO:0000256" key="2">
    <source>
        <dbReference type="SAM" id="Phobius"/>
    </source>
</evidence>